<organism evidence="1 2">
    <name type="scientific">Limnospira fusiformis PMC 851.14</name>
    <dbReference type="NCBI Taxonomy" id="2219512"/>
    <lineage>
        <taxon>Bacteria</taxon>
        <taxon>Bacillati</taxon>
        <taxon>Cyanobacteriota</taxon>
        <taxon>Cyanophyceae</taxon>
        <taxon>Oscillatoriophycideae</taxon>
        <taxon>Oscillatoriales</taxon>
        <taxon>Sirenicapillariaceae</taxon>
        <taxon>Limnospira</taxon>
    </lineage>
</organism>
<evidence type="ECO:0000313" key="2">
    <source>
        <dbReference type="Proteomes" id="UP001387447"/>
    </source>
</evidence>
<name>A0ABU9EH76_LIMFS</name>
<dbReference type="Proteomes" id="UP001387447">
    <property type="component" value="Unassembled WGS sequence"/>
</dbReference>
<gene>
    <name evidence="1" type="ORF">AAEJ74_02310</name>
</gene>
<evidence type="ECO:0000313" key="1">
    <source>
        <dbReference type="EMBL" id="MEK9510555.1"/>
    </source>
</evidence>
<comment type="caution">
    <text evidence="1">The sequence shown here is derived from an EMBL/GenBank/DDBJ whole genome shotgun (WGS) entry which is preliminary data.</text>
</comment>
<keyword evidence="2" id="KW-1185">Reference proteome</keyword>
<sequence>MIANFPWTGNTTWELGFATTSNAIATSTVFNRYRQQRGKVSWQGV</sequence>
<dbReference type="EMBL" id="JBBWYZ010000002">
    <property type="protein sequence ID" value="MEK9510555.1"/>
    <property type="molecule type" value="Genomic_DNA"/>
</dbReference>
<accession>A0ABU9EH76</accession>
<protein>
    <submittedName>
        <fullName evidence="1">Uncharacterized protein</fullName>
    </submittedName>
</protein>
<reference evidence="1 2" key="1">
    <citation type="journal article" date="2024" name="Front. Microbiol.">
        <title>Transcriptomic insights into the dominance of two phototrophs throughout the water column of a tropical hypersaline-alkaline crater lake (Dziani Dzaha, Mayotte).</title>
        <authorList>
            <person name="Duperron S."/>
            <person name="Halary S."/>
            <person name="Bouly J.-P."/>
            <person name="Roussel T."/>
            <person name="Hugoni M."/>
            <person name="Bruto M."/>
            <person name="Oger P."/>
            <person name="Duval C."/>
            <person name="Woo A."/>
            <person name="Jezequiel D."/>
            <person name="Ader M."/>
            <person name="Leboulanger C."/>
            <person name="Agogue H."/>
            <person name="Grossi V."/>
            <person name="Trousselier M."/>
            <person name="Bernard C."/>
        </authorList>
    </citation>
    <scope>NUCLEOTIDE SEQUENCE [LARGE SCALE GENOMIC DNA]</scope>
    <source>
        <strain evidence="1 2">PMC 851.14</strain>
    </source>
</reference>
<proteinExistence type="predicted"/>
<dbReference type="RefSeq" id="WP_006620414.1">
    <property type="nucleotide sequence ID" value="NZ_JBBWYZ010000002.1"/>
</dbReference>